<proteinExistence type="predicted"/>
<sequence length="550" mass="60564">MNSRNRLWPSPGHICQPGSFLHQPPRVLIVDASPPCWSEIGFLLCDALDNFLTLASCLDGPIRLPLLSVYAVNLQLECLLPFVQVKGNLLRLSSCVEELRSLPMEGCTHPRGEMLTQAVLDSLQQFKQYMQHTSSRESSSTVEVTVFTSKPGQAVVRQLEEGLKNSDLGSLRRLLVVQISIHRSLSEGEPTWSPDTPSPEALGDTEENLMLGVEVDLQVIDSSVVAVESVLKAWLHDQAGDREHLYLLLPPLLGANESSSSNSKNNNVCLKCDIQERLLSPALVSGPPGIGAKTESVQDFLPPSKSQNPQPLRLRVIKSLQAEGVCESVLYGLPLLIRPTVSWQLDWDDIESNQQLFQALCHTLRARQWFLLARSEASSFPGPAISSHYVLQPSATLPILLLKPVVTRELLLPSSMSDFSQDPSLSTLMTVESLLMQLEEDPVFNPLCLVGNLYPYLRQRGLTPRFGHHYRGLGLRPALGQRRDPPWPTEGPMPRQPHGQQATGRAKATVAPLLTGPPSKVTRPALTLSCTAPCAPSLCREEGDELLMRL</sequence>
<dbReference type="GeneID" id="114801198"/>
<reference evidence="2" key="2">
    <citation type="submission" date="2025-08" db="UniProtKB">
        <authorList>
            <consortium name="Ensembl"/>
        </authorList>
    </citation>
    <scope>IDENTIFICATION</scope>
</reference>
<gene>
    <name evidence="2" type="primary">M1AP</name>
</gene>
<evidence type="ECO:0000313" key="3">
    <source>
        <dbReference type="Proteomes" id="UP000694580"/>
    </source>
</evidence>
<dbReference type="InterPro" id="IPR033587">
    <property type="entry name" value="M1AP"/>
</dbReference>
<keyword evidence="3" id="KW-1185">Reference proteome</keyword>
<dbReference type="Proteomes" id="UP000694580">
    <property type="component" value="Chromosome 1"/>
</dbReference>
<dbReference type="RefSeq" id="XP_028855118.1">
    <property type="nucleotide sequence ID" value="XM_028999285.1"/>
</dbReference>
<dbReference type="AlphaFoldDB" id="A0AAY4CZV9"/>
<name>A0AAY4CZV9_9TELE</name>
<accession>A0AAY4CZV9</accession>
<dbReference type="GeneTree" id="ENSGT00390000005656"/>
<dbReference type="RefSeq" id="XP_028855100.1">
    <property type="nucleotide sequence ID" value="XM_028999267.1"/>
</dbReference>
<dbReference type="GO" id="GO:0007283">
    <property type="term" value="P:spermatogenesis"/>
    <property type="evidence" value="ECO:0007669"/>
    <property type="project" value="InterPro"/>
</dbReference>
<dbReference type="PANTHER" id="PTHR28642">
    <property type="entry name" value="MEIOSIS 1 ARREST PROTEIN"/>
    <property type="match status" value="1"/>
</dbReference>
<dbReference type="GO" id="GO:0051308">
    <property type="term" value="P:male meiosis chromosome separation"/>
    <property type="evidence" value="ECO:0007669"/>
    <property type="project" value="TreeGrafter"/>
</dbReference>
<feature type="compositionally biased region" description="Pro residues" evidence="1">
    <location>
        <begin position="486"/>
        <end position="495"/>
    </location>
</feature>
<dbReference type="PANTHER" id="PTHR28642:SF1">
    <property type="entry name" value="MEIOSIS 1 ARREST PROTEIN"/>
    <property type="match status" value="1"/>
</dbReference>
<evidence type="ECO:0000313" key="2">
    <source>
        <dbReference type="Ensembl" id="ENSDCDP00010038810.1"/>
    </source>
</evidence>
<feature type="region of interest" description="Disordered" evidence="1">
    <location>
        <begin position="477"/>
        <end position="504"/>
    </location>
</feature>
<organism evidence="2 3">
    <name type="scientific">Denticeps clupeoides</name>
    <name type="common">denticle herring</name>
    <dbReference type="NCBI Taxonomy" id="299321"/>
    <lineage>
        <taxon>Eukaryota</taxon>
        <taxon>Metazoa</taxon>
        <taxon>Chordata</taxon>
        <taxon>Craniata</taxon>
        <taxon>Vertebrata</taxon>
        <taxon>Euteleostomi</taxon>
        <taxon>Actinopterygii</taxon>
        <taxon>Neopterygii</taxon>
        <taxon>Teleostei</taxon>
        <taxon>Clupei</taxon>
        <taxon>Clupeiformes</taxon>
        <taxon>Denticipitoidei</taxon>
        <taxon>Denticipitidae</taxon>
        <taxon>Denticeps</taxon>
    </lineage>
</organism>
<dbReference type="GO" id="GO:0007127">
    <property type="term" value="P:meiosis I"/>
    <property type="evidence" value="ECO:0007669"/>
    <property type="project" value="InterPro"/>
</dbReference>
<protein>
    <recommendedName>
        <fullName evidence="4">Meiosis 1 arrest protein</fullName>
    </recommendedName>
</protein>
<reference evidence="2 3" key="1">
    <citation type="submission" date="2020-06" db="EMBL/GenBank/DDBJ databases">
        <authorList>
            <consortium name="Wellcome Sanger Institute Data Sharing"/>
        </authorList>
    </citation>
    <scope>NUCLEOTIDE SEQUENCE [LARGE SCALE GENOMIC DNA]</scope>
</reference>
<evidence type="ECO:0008006" key="4">
    <source>
        <dbReference type="Google" id="ProtNLM"/>
    </source>
</evidence>
<dbReference type="RefSeq" id="XP_028855110.1">
    <property type="nucleotide sequence ID" value="XM_028999277.1"/>
</dbReference>
<reference evidence="2" key="3">
    <citation type="submission" date="2025-09" db="UniProtKB">
        <authorList>
            <consortium name="Ensembl"/>
        </authorList>
    </citation>
    <scope>IDENTIFICATION</scope>
</reference>
<dbReference type="Ensembl" id="ENSDCDT00010048478.1">
    <property type="protein sequence ID" value="ENSDCDP00010038810.1"/>
    <property type="gene ID" value="ENSDCDG00010025048.1"/>
</dbReference>
<evidence type="ECO:0000256" key="1">
    <source>
        <dbReference type="SAM" id="MobiDB-lite"/>
    </source>
</evidence>